<protein>
    <submittedName>
        <fullName evidence="2">Uncharacterized protein</fullName>
    </submittedName>
</protein>
<feature type="transmembrane region" description="Helical" evidence="1">
    <location>
        <begin position="242"/>
        <end position="264"/>
    </location>
</feature>
<reference evidence="2 3" key="1">
    <citation type="submission" date="2017-03" db="EMBL/GenBank/DDBJ databases">
        <title>Genome sequencing of Shewanella japonica KCTC 22435.</title>
        <authorList>
            <person name="Kim K.M."/>
        </authorList>
    </citation>
    <scope>NUCLEOTIDE SEQUENCE [LARGE SCALE GENOMIC DNA]</scope>
    <source>
        <strain evidence="2 3">KCTC 22435</strain>
    </source>
</reference>
<evidence type="ECO:0000313" key="2">
    <source>
        <dbReference type="EMBL" id="ARD24363.1"/>
    </source>
</evidence>
<organism evidence="2 3">
    <name type="scientific">Shewanella japonica</name>
    <dbReference type="NCBI Taxonomy" id="93973"/>
    <lineage>
        <taxon>Bacteria</taxon>
        <taxon>Pseudomonadati</taxon>
        <taxon>Pseudomonadota</taxon>
        <taxon>Gammaproteobacteria</taxon>
        <taxon>Alteromonadales</taxon>
        <taxon>Shewanellaceae</taxon>
        <taxon>Shewanella</taxon>
    </lineage>
</organism>
<keyword evidence="3" id="KW-1185">Reference proteome</keyword>
<dbReference type="RefSeq" id="WP_055024109.1">
    <property type="nucleotide sequence ID" value="NZ_CANMJJ010000009.1"/>
</dbReference>
<sequence>MLSLSIADEYHLTIQLEIPPELSRVQLQVYFFYPAKLADNSDVMNKSSFYHNLLQQQQLIKVDPISCNTIDRDLLIIKQTAYATAKANQRRYVLALSEFVCGLLDLQPEDFLPSHQMTEQDLTIGSARRLRFMGDRIEQFSQVHDNEAGVTQSKLFKLALHVISYHYHQCLLEAKHKASKEEKAWLNTHIHRLTEEAELRNLTLMPKSEAGREKLLNRLHIAKRVIHRPYQLSRKRLKNGEVAEQLIFGFAAALAMAFATGVAFATQRAFGNFSTPFFFSLVLSYIFKDRIKELGRNYFMEKYFSKYSQHHYRFHQADSGQLVFDAKETLYRQKAEALPAKINQLRKRFYRADSHSSQEALVYKRLYQSHLKNGEEPLFKFRDKLTLNLSKRLRFLPRTIRCHWQETDNNIKQYNVHSVYPINVIVEIKTDADSVYQRYKLTTSRKGIHRLEQVK</sequence>
<evidence type="ECO:0000256" key="1">
    <source>
        <dbReference type="SAM" id="Phobius"/>
    </source>
</evidence>
<keyword evidence="1" id="KW-1133">Transmembrane helix</keyword>
<gene>
    <name evidence="2" type="ORF">SJ2017_4136</name>
</gene>
<keyword evidence="1" id="KW-0812">Transmembrane</keyword>
<accession>A0ABN4YMT2</accession>
<dbReference type="Proteomes" id="UP000191820">
    <property type="component" value="Chromosome"/>
</dbReference>
<proteinExistence type="predicted"/>
<keyword evidence="1" id="KW-0472">Membrane</keyword>
<feature type="transmembrane region" description="Helical" evidence="1">
    <location>
        <begin position="270"/>
        <end position="287"/>
    </location>
</feature>
<name>A0ABN4YMT2_9GAMM</name>
<dbReference type="EMBL" id="CP020472">
    <property type="protein sequence ID" value="ARD24363.1"/>
    <property type="molecule type" value="Genomic_DNA"/>
</dbReference>
<evidence type="ECO:0000313" key="3">
    <source>
        <dbReference type="Proteomes" id="UP000191820"/>
    </source>
</evidence>